<name>A0AAD9D6T1_9STRA</name>
<dbReference type="Gene3D" id="3.10.20.90">
    <property type="entry name" value="Phosphatidylinositol 3-kinase Catalytic Subunit, Chain A, domain 1"/>
    <property type="match status" value="1"/>
</dbReference>
<dbReference type="InterPro" id="IPR029071">
    <property type="entry name" value="Ubiquitin-like_domsf"/>
</dbReference>
<keyword evidence="4" id="KW-1185">Reference proteome</keyword>
<dbReference type="EMBL" id="JATAAI010000029">
    <property type="protein sequence ID" value="KAK1736301.1"/>
    <property type="molecule type" value="Genomic_DNA"/>
</dbReference>
<dbReference type="InterPro" id="IPR000626">
    <property type="entry name" value="Ubiquitin-like_dom"/>
</dbReference>
<feature type="compositionally biased region" description="Low complexity" evidence="1">
    <location>
        <begin position="125"/>
        <end position="140"/>
    </location>
</feature>
<reference evidence="3" key="1">
    <citation type="submission" date="2023-06" db="EMBL/GenBank/DDBJ databases">
        <title>Survivors Of The Sea: Transcriptome response of Skeletonema marinoi to long-term dormancy.</title>
        <authorList>
            <person name="Pinder M.I.M."/>
            <person name="Kourtchenko O."/>
            <person name="Robertson E.K."/>
            <person name="Larsson T."/>
            <person name="Maumus F."/>
            <person name="Osuna-Cruz C.M."/>
            <person name="Vancaester E."/>
            <person name="Stenow R."/>
            <person name="Vandepoele K."/>
            <person name="Ploug H."/>
            <person name="Bruchert V."/>
            <person name="Godhe A."/>
            <person name="Topel M."/>
        </authorList>
    </citation>
    <scope>NUCLEOTIDE SEQUENCE</scope>
    <source>
        <strain evidence="3">R05AC</strain>
    </source>
</reference>
<feature type="domain" description="Ubiquitin-like" evidence="2">
    <location>
        <begin position="32"/>
        <end position="77"/>
    </location>
</feature>
<dbReference type="AlphaFoldDB" id="A0AAD9D6T1"/>
<dbReference type="CDD" id="cd17039">
    <property type="entry name" value="Ubl_ubiquitin_like"/>
    <property type="match status" value="1"/>
</dbReference>
<feature type="region of interest" description="Disordered" evidence="1">
    <location>
        <begin position="125"/>
        <end position="187"/>
    </location>
</feature>
<organism evidence="3 4">
    <name type="scientific">Skeletonema marinoi</name>
    <dbReference type="NCBI Taxonomy" id="267567"/>
    <lineage>
        <taxon>Eukaryota</taxon>
        <taxon>Sar</taxon>
        <taxon>Stramenopiles</taxon>
        <taxon>Ochrophyta</taxon>
        <taxon>Bacillariophyta</taxon>
        <taxon>Coscinodiscophyceae</taxon>
        <taxon>Thalassiosirophycidae</taxon>
        <taxon>Thalassiosirales</taxon>
        <taxon>Skeletonemataceae</taxon>
        <taxon>Skeletonema</taxon>
        <taxon>Skeletonema marinoi-dohrnii complex</taxon>
    </lineage>
</organism>
<gene>
    <name evidence="3" type="ORF">QTG54_012901</name>
</gene>
<feature type="compositionally biased region" description="Acidic residues" evidence="1">
    <location>
        <begin position="156"/>
        <end position="171"/>
    </location>
</feature>
<proteinExistence type="predicted"/>
<accession>A0AAD9D6T1</accession>
<evidence type="ECO:0000313" key="4">
    <source>
        <dbReference type="Proteomes" id="UP001224775"/>
    </source>
</evidence>
<evidence type="ECO:0000259" key="2">
    <source>
        <dbReference type="PROSITE" id="PS50053"/>
    </source>
</evidence>
<comment type="caution">
    <text evidence="3">The sequence shown here is derived from an EMBL/GenBank/DDBJ whole genome shotgun (WGS) entry which is preliminary data.</text>
</comment>
<dbReference type="SUPFAM" id="SSF54236">
    <property type="entry name" value="Ubiquitin-like"/>
    <property type="match status" value="1"/>
</dbReference>
<evidence type="ECO:0000256" key="1">
    <source>
        <dbReference type="SAM" id="MobiDB-lite"/>
    </source>
</evidence>
<dbReference type="Pfam" id="PF00240">
    <property type="entry name" value="ubiquitin"/>
    <property type="match status" value="1"/>
</dbReference>
<dbReference type="PROSITE" id="PS50053">
    <property type="entry name" value="UBIQUITIN_2"/>
    <property type="match status" value="1"/>
</dbReference>
<evidence type="ECO:0000313" key="3">
    <source>
        <dbReference type="EMBL" id="KAK1736301.1"/>
    </source>
</evidence>
<protein>
    <recommendedName>
        <fullName evidence="2">Ubiquitin-like domain-containing protein</fullName>
    </recommendedName>
</protein>
<dbReference type="Proteomes" id="UP001224775">
    <property type="component" value="Unassembled WGS sequence"/>
</dbReference>
<sequence length="187" mass="20791">MSKNKKNNDVMEVSIIRSSDGCKRKFSMPLNSSTLTTLKEKINSDPKLGPIKPTQQRLFHLGRELKSSNRTLEALGIGRFHVFTIHLHAGLETECLELLESEDEDELLHNTASCAAAAAAEAVQWSNRNRTTTTTTTNGSNRRKHNPKNDTNEVVDLLDSDSDDDDDDVVEIIEPTSSGGSKRRKRS</sequence>